<proteinExistence type="inferred from homology"/>
<dbReference type="GO" id="GO:0008168">
    <property type="term" value="F:methyltransferase activity"/>
    <property type="evidence" value="ECO:0007669"/>
    <property type="project" value="UniProtKB-KW"/>
</dbReference>
<keyword evidence="13 18" id="KW-0511">Multifunctional enzyme</keyword>
<dbReference type="PANTHER" id="PTHR30487">
    <property type="entry name" value="TYPE 4 PREPILIN-LIKE PROTEINS LEADER PEPTIDE-PROCESSING ENZYME"/>
    <property type="match status" value="1"/>
</dbReference>
<dbReference type="GO" id="GO:0006465">
    <property type="term" value="P:signal peptide processing"/>
    <property type="evidence" value="ECO:0007669"/>
    <property type="project" value="TreeGrafter"/>
</dbReference>
<dbReference type="Pfam" id="PF06750">
    <property type="entry name" value="A24_N_bact"/>
    <property type="match status" value="1"/>
</dbReference>
<evidence type="ECO:0000256" key="18">
    <source>
        <dbReference type="RuleBase" id="RU003794"/>
    </source>
</evidence>
<feature type="domain" description="Prepilin type IV endopeptidase peptidase" evidence="20">
    <location>
        <begin position="135"/>
        <end position="244"/>
    </location>
</feature>
<evidence type="ECO:0000256" key="19">
    <source>
        <dbReference type="SAM" id="Phobius"/>
    </source>
</evidence>
<evidence type="ECO:0000256" key="16">
    <source>
        <dbReference type="ARBA" id="ARBA00071870"/>
    </source>
</evidence>
<evidence type="ECO:0000256" key="11">
    <source>
        <dbReference type="ARBA" id="ARBA00022989"/>
    </source>
</evidence>
<comment type="similarity">
    <text evidence="2 17">Belongs to the peptidase A24 family.</text>
</comment>
<evidence type="ECO:0000256" key="14">
    <source>
        <dbReference type="ARBA" id="ARBA00050401"/>
    </source>
</evidence>
<evidence type="ECO:0000256" key="17">
    <source>
        <dbReference type="RuleBase" id="RU003793"/>
    </source>
</evidence>
<keyword evidence="10 18" id="KW-0378">Hydrolase</keyword>
<dbReference type="InterPro" id="IPR010627">
    <property type="entry name" value="Prepilin_pept_A24_N"/>
</dbReference>
<dbReference type="GO" id="GO:0004190">
    <property type="term" value="F:aspartic-type endopeptidase activity"/>
    <property type="evidence" value="ECO:0007669"/>
    <property type="project" value="UniProtKB-EC"/>
</dbReference>
<reference evidence="22 23" key="1">
    <citation type="submission" date="2014-09" db="EMBL/GenBank/DDBJ databases">
        <authorList>
            <person name="Grob C."/>
            <person name="Taubert M."/>
            <person name="Howat A.M."/>
            <person name="Burns O.J."/>
            <person name="Dixon J.L."/>
            <person name="Chen Y."/>
            <person name="Murrell J.C."/>
        </authorList>
    </citation>
    <scope>NUCLEOTIDE SEQUENCE [LARGE SCALE GENOMIC DNA]</scope>
    <source>
        <strain evidence="22">L4</strain>
    </source>
</reference>
<dbReference type="PANTHER" id="PTHR30487:SF0">
    <property type="entry name" value="PREPILIN LEADER PEPTIDASE_N-METHYLTRANSFERASE-RELATED"/>
    <property type="match status" value="1"/>
</dbReference>
<dbReference type="PRINTS" id="PR00864">
    <property type="entry name" value="PREPILNPTASE"/>
</dbReference>
<dbReference type="EC" id="2.1.1.-" evidence="18"/>
<comment type="caution">
    <text evidence="22">The sequence shown here is derived from an EMBL/GenBank/DDBJ whole genome shotgun (WGS) entry which is preliminary data.</text>
</comment>
<evidence type="ECO:0000256" key="2">
    <source>
        <dbReference type="ARBA" id="ARBA00005801"/>
    </source>
</evidence>
<dbReference type="InterPro" id="IPR000045">
    <property type="entry name" value="Prepilin_IV_endopep_pep"/>
</dbReference>
<dbReference type="GO" id="GO:0005886">
    <property type="term" value="C:plasma membrane"/>
    <property type="evidence" value="ECO:0007669"/>
    <property type="project" value="UniProtKB-SubCell"/>
</dbReference>
<evidence type="ECO:0000256" key="6">
    <source>
        <dbReference type="ARBA" id="ARBA00022670"/>
    </source>
</evidence>
<dbReference type="InterPro" id="IPR014032">
    <property type="entry name" value="Peptidase_A24A_bac"/>
</dbReference>
<keyword evidence="7 18" id="KW-0808">Transferase</keyword>
<keyword evidence="9 18" id="KW-0812">Transmembrane</keyword>
<evidence type="ECO:0000256" key="15">
    <source>
        <dbReference type="ARBA" id="ARBA00067082"/>
    </source>
</evidence>
<dbReference type="GO" id="GO:0032259">
    <property type="term" value="P:methylation"/>
    <property type="evidence" value="ECO:0007669"/>
    <property type="project" value="UniProtKB-KW"/>
</dbReference>
<dbReference type="MEROPS" id="A24.001"/>
<evidence type="ECO:0000256" key="9">
    <source>
        <dbReference type="ARBA" id="ARBA00022692"/>
    </source>
</evidence>
<comment type="catalytic activity">
    <reaction evidence="14 18">
        <text>Typically cleaves a -Gly-|-Phe- bond to release an N-terminal, basic peptide of 5-8 residues from type IV prepilin, and then N-methylates the new N-terminal amino group, the methyl donor being S-adenosyl-L-methionine.</text>
        <dbReference type="EC" id="3.4.23.43"/>
    </reaction>
</comment>
<keyword evidence="5 18" id="KW-0489">Methyltransferase</keyword>
<evidence type="ECO:0000313" key="22">
    <source>
        <dbReference type="EMBL" id="KGM08113.1"/>
    </source>
</evidence>
<evidence type="ECO:0000256" key="3">
    <source>
        <dbReference type="ARBA" id="ARBA00022475"/>
    </source>
</evidence>
<keyword evidence="8" id="KW-0949">S-adenosyl-L-methionine</keyword>
<name>A0A0A0BHV7_9GAMM</name>
<dbReference type="EC" id="3.4.23.43" evidence="15 18"/>
<feature type="transmembrane region" description="Helical" evidence="19">
    <location>
        <begin position="158"/>
        <end position="175"/>
    </location>
</feature>
<keyword evidence="4" id="KW-0997">Cell inner membrane</keyword>
<feature type="transmembrane region" description="Helical" evidence="19">
    <location>
        <begin position="12"/>
        <end position="34"/>
    </location>
</feature>
<comment type="function">
    <text evidence="18">Plays an essential role in type IV pili and type II pseudopili formation by proteolytically removing the leader sequence from substrate proteins and subsequently monomethylating the alpha-amino group of the newly exposed N-terminal phenylalanine.</text>
</comment>
<dbReference type="Gene3D" id="1.20.120.1220">
    <property type="match status" value="1"/>
</dbReference>
<dbReference type="RefSeq" id="WP_036311655.1">
    <property type="nucleotide sequence ID" value="NZ_JRQD01000001.1"/>
</dbReference>
<dbReference type="STRING" id="392484.LP43_0536"/>
<gene>
    <name evidence="22" type="ORF">LP43_0536</name>
</gene>
<dbReference type="FunFam" id="1.20.120.1220:FF:000001">
    <property type="entry name" value="Type 4 prepilin-like proteins leader peptide-processing enzyme"/>
    <property type="match status" value="1"/>
</dbReference>
<dbReference type="EMBL" id="JRQD01000001">
    <property type="protein sequence ID" value="KGM08113.1"/>
    <property type="molecule type" value="Genomic_DNA"/>
</dbReference>
<protein>
    <recommendedName>
        <fullName evidence="16 18">Prepilin leader peptidase/N-methyltransferase</fullName>
        <ecNumber evidence="18">2.1.1.-</ecNumber>
        <ecNumber evidence="15 18">3.4.23.43</ecNumber>
    </recommendedName>
</protein>
<evidence type="ECO:0000256" key="1">
    <source>
        <dbReference type="ARBA" id="ARBA00004429"/>
    </source>
</evidence>
<keyword evidence="12 19" id="KW-0472">Membrane</keyword>
<feature type="domain" description="Prepilin peptidase A24 N-terminal" evidence="21">
    <location>
        <begin position="20"/>
        <end position="125"/>
    </location>
</feature>
<dbReference type="AlphaFoldDB" id="A0A0A0BHV7"/>
<feature type="transmembrane region" description="Helical" evidence="19">
    <location>
        <begin position="231"/>
        <end position="249"/>
    </location>
</feature>
<evidence type="ECO:0000256" key="4">
    <source>
        <dbReference type="ARBA" id="ARBA00022519"/>
    </source>
</evidence>
<comment type="subcellular location">
    <subcellularLocation>
        <location evidence="1">Cell inner membrane</location>
        <topology evidence="1">Multi-pass membrane protein</topology>
    </subcellularLocation>
    <subcellularLocation>
        <location evidence="18">Cell membrane</location>
        <topology evidence="18">Multi-pass membrane protein</topology>
    </subcellularLocation>
</comment>
<dbReference type="Proteomes" id="UP000029999">
    <property type="component" value="Unassembled WGS sequence"/>
</dbReference>
<evidence type="ECO:0000256" key="10">
    <source>
        <dbReference type="ARBA" id="ARBA00022801"/>
    </source>
</evidence>
<sequence length="289" mass="32091">MLLLDYLALSPIAWVAITVLLGLLVGSFLNVVIYRLPIMMQYEWESQCAELADQTQQERQTFNLSTPRSRCPHCGHAISAIENIPVLSYLVLKGQCRSCQASISIRYPFIEIITGVASGLAAWHFGFNWACLGALLLTWSLIALTFIDLDHQLLPDKITLPFVWLGIFFNLFGIYTDLASSVIGAIAGYLSLWSIYHLFRLITGKEGMGYGDFKLLAVLGAWMGWQYLPMIILLSSLVGAVVGISLILLRRHQRDIPIPFGPYLAAAGWIALIWGEPLNQGYLKLAGLS</sequence>
<feature type="transmembrane region" description="Helical" evidence="19">
    <location>
        <begin position="256"/>
        <end position="275"/>
    </location>
</feature>
<keyword evidence="6 18" id="KW-0645">Protease</keyword>
<keyword evidence="11 19" id="KW-1133">Transmembrane helix</keyword>
<feature type="transmembrane region" description="Helical" evidence="19">
    <location>
        <begin position="127"/>
        <end position="146"/>
    </location>
</feature>
<accession>A0A0A0BHV7</accession>
<evidence type="ECO:0000256" key="7">
    <source>
        <dbReference type="ARBA" id="ARBA00022679"/>
    </source>
</evidence>
<keyword evidence="3" id="KW-1003">Cell membrane</keyword>
<evidence type="ECO:0000256" key="13">
    <source>
        <dbReference type="ARBA" id="ARBA00023268"/>
    </source>
</evidence>
<feature type="transmembrane region" description="Helical" evidence="19">
    <location>
        <begin position="181"/>
        <end position="199"/>
    </location>
</feature>
<evidence type="ECO:0000259" key="21">
    <source>
        <dbReference type="Pfam" id="PF06750"/>
    </source>
</evidence>
<evidence type="ECO:0000256" key="8">
    <source>
        <dbReference type="ARBA" id="ARBA00022691"/>
    </source>
</evidence>
<evidence type="ECO:0000313" key="23">
    <source>
        <dbReference type="Proteomes" id="UP000029999"/>
    </source>
</evidence>
<evidence type="ECO:0000259" key="20">
    <source>
        <dbReference type="Pfam" id="PF01478"/>
    </source>
</evidence>
<evidence type="ECO:0000256" key="12">
    <source>
        <dbReference type="ARBA" id="ARBA00023136"/>
    </source>
</evidence>
<dbReference type="InterPro" id="IPR050882">
    <property type="entry name" value="Prepilin_peptidase/N-MTase"/>
</dbReference>
<evidence type="ECO:0000256" key="5">
    <source>
        <dbReference type="ARBA" id="ARBA00022603"/>
    </source>
</evidence>
<organism evidence="22 23">
    <name type="scientific">Methylophaga thiooxydans</name>
    <dbReference type="NCBI Taxonomy" id="392484"/>
    <lineage>
        <taxon>Bacteria</taxon>
        <taxon>Pseudomonadati</taxon>
        <taxon>Pseudomonadota</taxon>
        <taxon>Gammaproteobacteria</taxon>
        <taxon>Thiotrichales</taxon>
        <taxon>Piscirickettsiaceae</taxon>
        <taxon>Methylophaga</taxon>
    </lineage>
</organism>
<dbReference type="Pfam" id="PF01478">
    <property type="entry name" value="Peptidase_A24"/>
    <property type="match status" value="1"/>
</dbReference>